<dbReference type="Proteomes" id="UP000029644">
    <property type="component" value="Unassembled WGS sequence"/>
</dbReference>
<evidence type="ECO:0000259" key="11">
    <source>
        <dbReference type="PROSITE" id="PS50109"/>
    </source>
</evidence>
<dbReference type="Pfam" id="PF00512">
    <property type="entry name" value="HisKA"/>
    <property type="match status" value="1"/>
</dbReference>
<dbReference type="PANTHER" id="PTHR24422:SF27">
    <property type="entry name" value="PROTEIN-GLUTAMATE O-METHYLTRANSFERASE"/>
    <property type="match status" value="1"/>
</dbReference>
<dbReference type="GO" id="GO:0008983">
    <property type="term" value="F:protein-glutamate O-methyltransferase activity"/>
    <property type="evidence" value="ECO:0007669"/>
    <property type="project" value="UniProtKB-EC"/>
</dbReference>
<keyword evidence="6" id="KW-0949">S-adenosyl-L-methionine</keyword>
<dbReference type="SUPFAM" id="SSF55874">
    <property type="entry name" value="ATPase domain of HSP90 chaperone/DNA topoisomerase II/histidine kinase"/>
    <property type="match status" value="1"/>
</dbReference>
<dbReference type="InterPro" id="IPR036804">
    <property type="entry name" value="CheR_N_sf"/>
</dbReference>
<dbReference type="SMART" id="SM00388">
    <property type="entry name" value="HisKA"/>
    <property type="match status" value="1"/>
</dbReference>
<dbReference type="InterPro" id="IPR029063">
    <property type="entry name" value="SAM-dependent_MTases_sf"/>
</dbReference>
<feature type="modified residue" description="4-aspartylphosphate" evidence="9">
    <location>
        <position position="1411"/>
    </location>
</feature>
<keyword evidence="4 16" id="KW-0489">Methyltransferase</keyword>
<dbReference type="InterPro" id="IPR000700">
    <property type="entry name" value="PAS-assoc_C"/>
</dbReference>
<gene>
    <name evidence="16" type="ORF">JCM19300_3716</name>
</gene>
<comment type="catalytic activity">
    <reaction evidence="2">
        <text>L-glutamyl-[protein] + S-adenosyl-L-methionine = [protein]-L-glutamate 5-O-methyl ester + S-adenosyl-L-homocysteine</text>
        <dbReference type="Rhea" id="RHEA:24452"/>
        <dbReference type="Rhea" id="RHEA-COMP:10208"/>
        <dbReference type="Rhea" id="RHEA-COMP:10311"/>
        <dbReference type="ChEBI" id="CHEBI:29973"/>
        <dbReference type="ChEBI" id="CHEBI:57856"/>
        <dbReference type="ChEBI" id="CHEBI:59789"/>
        <dbReference type="ChEBI" id="CHEBI:82795"/>
        <dbReference type="EC" id="2.1.1.80"/>
    </reaction>
</comment>
<dbReference type="PROSITE" id="PS50122">
    <property type="entry name" value="CHEB"/>
    <property type="match status" value="1"/>
</dbReference>
<dbReference type="SMART" id="SM00387">
    <property type="entry name" value="HATPase_c"/>
    <property type="match status" value="1"/>
</dbReference>
<sequence length="1477" mass="168179">MKTKKSDLYVVGIGASAGGLDAIQTLFDHLPNNTGMVFIIVQHLSPDFKSLMPELLSKHTAMPIYTTEDKQVIKPNCIYLNQRNKNLHIKGNQLYLLDKGPKNNLNLPIDIFFHTLGEEYKEKSVGIILSGTGSDGSRGIHTIKEQGGTIVVQDPVSAQFDGMPNSAITTNLADYISSPEKIAEVISRNLTKKSLLNEELSDKESDEAVLNSVFTIVYKFSGIDFREYKKNTLIRRVEKRMNINNIEHLFDYVTFLSSNVEEKQALKEDFLIGVTRFFRDTEAFSLLKTEVIPKICEAKEMDDAVRVWIAGCSTGEEVYSIAILIDDYIKSNKLNIDFKIFGTDIDSRALTVAGLGMYNINIANEIEKKYLDKYFLKIGDKIQIIKRVREKIVFSNHNLIKDPPFIRMDLISCRNLLIYFDNKIQKKVMHNFQFALNKYSYLFLGNSESLGSVSKYFKTIDVKWKIFQNISETKKYPSQSSSLERVSTISYKTPIAAIQSPSYRVKESPELVFHKYLSRKFSPASIFIDKNFNILFINGDAGKRLSHNEGVFQNNLLKIVNADVAGLIRSGVRRLESENKDIVIKGVLNKTKTENFSFDLKFNKPSVDDDLNGCYLIEFSNDRVLEYEEPLVIKNIDVDEVSNQRLEDLENELKIVKTELQNAIEELETSNEELQSSNEELMASNEELQSTNEELQSVNEELYTVNSEMQEKNKELTNLSNDVTNLLDNTEIATLFLDTELRIRKFTPALKEVFNLHESDYGRPLSSFTSNFMEDTRAGIIEDSSLVLEKLITIEKQLTDKNHNYYLFRASPFVTSSKKISGIVITLNNINKLKETEKELRTSELRYKSLFDNLNEGFLHGEIITDKTGKPIDWIYIGANSAFEKIIGLERKDFVGNRLMDIMPYIQDDPGDWIATFGETAISDKEQYIKEYSTKEGKHYQVHLFSPARGEFAATFADITELKNKKAELLKSEAELCRAQEITHVGSWYLDVATGKVRWTEELYKIYGYDPSLPPPNVKSSSKLFTESSWEVMSEAIEACQTKGISYDLELEIIRKGGEKGWLCIMGEAVRDENDNIIALKGAVQDITQHKTYEAELIKAKKEAEIASIHKNYFLANMSHEIRTPMNGVIGFAELLRNDDITKKQRLKYLEIIDGSSKQLLNLIDDIIDIAKIESNEIKIVYKDCHVAKLIKNLEITYNQLKAVKGKDDIVIKSYIPEELKKLVIITDNQRLQQVISNLLNNALKFSEKGEISFGFTTENDYLKFFVKDEGIGIDVSKHDEVFERFKQVNYDNSAIYGGTGLGLSISKGIVALLGGEITLSSELNKGTCFEFTIPLKSTEFKQESKKSIEPISEAFLKGKTILIAEDDALIQLLFKIVLKKTEADILFANTGKSAVDIFKDNPHIDIVLLDIRMPEMNGIDAMERILQINPETKIIMQTAYVMPDEKEKCYKKGCVDFLSKPVIKEQLYETLNRWLN</sequence>
<evidence type="ECO:0000313" key="16">
    <source>
        <dbReference type="EMBL" id="GAL60778.1"/>
    </source>
</evidence>
<dbReference type="Pfam" id="PF01339">
    <property type="entry name" value="CheB_methylest"/>
    <property type="match status" value="1"/>
</dbReference>
<evidence type="ECO:0000259" key="12">
    <source>
        <dbReference type="PROSITE" id="PS50110"/>
    </source>
</evidence>
<dbReference type="Gene3D" id="3.30.450.20">
    <property type="entry name" value="PAS domain"/>
    <property type="match status" value="3"/>
</dbReference>
<feature type="domain" description="CheB-type methylesterase" evidence="14">
    <location>
        <begin position="4"/>
        <end position="193"/>
    </location>
</feature>
<dbReference type="PRINTS" id="PR00996">
    <property type="entry name" value="CHERMTFRASE"/>
</dbReference>
<dbReference type="PROSITE" id="PS50123">
    <property type="entry name" value="CHER"/>
    <property type="match status" value="1"/>
</dbReference>
<dbReference type="InterPro" id="IPR022641">
    <property type="entry name" value="CheR_N"/>
</dbReference>
<dbReference type="Pfam" id="PF01739">
    <property type="entry name" value="CheR"/>
    <property type="match status" value="1"/>
</dbReference>
<dbReference type="Pfam" id="PF13426">
    <property type="entry name" value="PAS_9"/>
    <property type="match status" value="1"/>
</dbReference>
<evidence type="ECO:0000256" key="8">
    <source>
        <dbReference type="PROSITE-ProRule" id="PRU00050"/>
    </source>
</evidence>
<comment type="catalytic activity">
    <reaction evidence="1">
        <text>ATP + protein L-histidine = ADP + protein N-phospho-L-histidine.</text>
        <dbReference type="EC" id="2.7.13.3"/>
    </reaction>
</comment>
<dbReference type="OrthoDB" id="9816309at2"/>
<reference evidence="16 17" key="1">
    <citation type="journal article" date="2014" name="Genome Announc.">
        <title>Draft Genome Sequences of Marine Flavobacterium Algibacter lectus Strains SS8 and NR4.</title>
        <authorList>
            <person name="Takatani N."/>
            <person name="Nakanishi M."/>
            <person name="Meirelles P."/>
            <person name="Mino S."/>
            <person name="Suda W."/>
            <person name="Oshima K."/>
            <person name="Hattori M."/>
            <person name="Ohkuma M."/>
            <person name="Hosokawa M."/>
            <person name="Miyashita K."/>
            <person name="Thompson F.L."/>
            <person name="Niwa A."/>
            <person name="Sawabe T."/>
            <person name="Sawabe T."/>
        </authorList>
    </citation>
    <scope>NUCLEOTIDE SEQUENCE [LARGE SCALE GENOMIC DNA]</scope>
    <source>
        <strain evidence="16 17">JCM 19300</strain>
    </source>
</reference>
<evidence type="ECO:0000259" key="13">
    <source>
        <dbReference type="PROSITE" id="PS50113"/>
    </source>
</evidence>
<dbReference type="SMART" id="SM00138">
    <property type="entry name" value="MeTrc"/>
    <property type="match status" value="1"/>
</dbReference>
<comment type="caution">
    <text evidence="16">The sequence shown here is derived from an EMBL/GenBank/DDBJ whole genome shotgun (WGS) entry which is preliminary data.</text>
</comment>
<dbReference type="CDD" id="cd16922">
    <property type="entry name" value="HATPase_EvgS-ArcB-TorS-like"/>
    <property type="match status" value="1"/>
</dbReference>
<dbReference type="Gene3D" id="1.10.155.10">
    <property type="entry name" value="Chemotaxis receptor methyltransferase CheR, N-terminal domain"/>
    <property type="match status" value="1"/>
</dbReference>
<dbReference type="GO" id="GO:0008984">
    <property type="term" value="F:protein-glutamate methylesterase activity"/>
    <property type="evidence" value="ECO:0007669"/>
    <property type="project" value="InterPro"/>
</dbReference>
<dbReference type="SUPFAM" id="SSF47384">
    <property type="entry name" value="Homodimeric domain of signal transducing histidine kinase"/>
    <property type="match status" value="1"/>
</dbReference>
<dbReference type="InterPro" id="IPR000780">
    <property type="entry name" value="CheR_MeTrfase"/>
</dbReference>
<dbReference type="RefSeq" id="WP_042502449.1">
    <property type="nucleotide sequence ID" value="NZ_BBNQ01000001.1"/>
</dbReference>
<feature type="coiled-coil region" evidence="10">
    <location>
        <begin position="639"/>
        <end position="729"/>
    </location>
</feature>
<dbReference type="SUPFAM" id="SSF47757">
    <property type="entry name" value="Chemotaxis receptor methyltransferase CheR, N-terminal domain"/>
    <property type="match status" value="1"/>
</dbReference>
<dbReference type="PROSITE" id="PS50113">
    <property type="entry name" value="PAC"/>
    <property type="match status" value="1"/>
</dbReference>
<keyword evidence="3 9" id="KW-0597">Phosphoprotein</keyword>
<dbReference type="InterPro" id="IPR035965">
    <property type="entry name" value="PAS-like_dom_sf"/>
</dbReference>
<evidence type="ECO:0000256" key="5">
    <source>
        <dbReference type="ARBA" id="ARBA00022679"/>
    </source>
</evidence>
<dbReference type="SUPFAM" id="SSF52738">
    <property type="entry name" value="Methylesterase CheB, C-terminal domain"/>
    <property type="match status" value="1"/>
</dbReference>
<evidence type="ECO:0000256" key="9">
    <source>
        <dbReference type="PROSITE-ProRule" id="PRU00169"/>
    </source>
</evidence>
<dbReference type="InterPro" id="IPR022642">
    <property type="entry name" value="CheR_C"/>
</dbReference>
<dbReference type="CDD" id="cd17546">
    <property type="entry name" value="REC_hyHK_CKI1_RcsC-like"/>
    <property type="match status" value="1"/>
</dbReference>
<dbReference type="SUPFAM" id="SSF52172">
    <property type="entry name" value="CheY-like"/>
    <property type="match status" value="1"/>
</dbReference>
<evidence type="ECO:0000256" key="7">
    <source>
        <dbReference type="ARBA" id="ARBA00022777"/>
    </source>
</evidence>
<dbReference type="PROSITE" id="PS50109">
    <property type="entry name" value="HIS_KIN"/>
    <property type="match status" value="1"/>
</dbReference>
<dbReference type="PANTHER" id="PTHR24422">
    <property type="entry name" value="CHEMOTAXIS PROTEIN METHYLTRANSFERASE"/>
    <property type="match status" value="1"/>
</dbReference>
<dbReference type="GO" id="GO:0005737">
    <property type="term" value="C:cytoplasm"/>
    <property type="evidence" value="ECO:0007669"/>
    <property type="project" value="InterPro"/>
</dbReference>
<evidence type="ECO:0000259" key="15">
    <source>
        <dbReference type="PROSITE" id="PS50123"/>
    </source>
</evidence>
<name>A0A090V9E2_9FLAO</name>
<dbReference type="Gene3D" id="3.40.50.2300">
    <property type="match status" value="1"/>
</dbReference>
<keyword evidence="5 16" id="KW-0808">Transferase</keyword>
<dbReference type="GO" id="GO:0000156">
    <property type="term" value="F:phosphorelay response regulator activity"/>
    <property type="evidence" value="ECO:0007669"/>
    <property type="project" value="InterPro"/>
</dbReference>
<feature type="domain" description="PAC" evidence="13">
    <location>
        <begin position="1047"/>
        <end position="1099"/>
    </location>
</feature>
<keyword evidence="7" id="KW-0418">Kinase</keyword>
<dbReference type="SMART" id="SM00448">
    <property type="entry name" value="REC"/>
    <property type="match status" value="1"/>
</dbReference>
<dbReference type="NCBIfam" id="TIGR00229">
    <property type="entry name" value="sensory_box"/>
    <property type="match status" value="1"/>
</dbReference>
<keyword evidence="8" id="KW-0378">Hydrolase</keyword>
<dbReference type="GO" id="GO:0032259">
    <property type="term" value="P:methylation"/>
    <property type="evidence" value="ECO:0007669"/>
    <property type="project" value="UniProtKB-KW"/>
</dbReference>
<evidence type="ECO:0000256" key="6">
    <source>
        <dbReference type="ARBA" id="ARBA00022691"/>
    </source>
</evidence>
<feature type="active site" evidence="8">
    <location>
        <position position="16"/>
    </location>
</feature>
<dbReference type="InterPro" id="IPR013655">
    <property type="entry name" value="PAS_fold_3"/>
</dbReference>
<dbReference type="Pfam" id="PF13596">
    <property type="entry name" value="PAS_10"/>
    <property type="match status" value="1"/>
</dbReference>
<dbReference type="Pfam" id="PF03705">
    <property type="entry name" value="CheR_N"/>
    <property type="match status" value="1"/>
</dbReference>
<dbReference type="GO" id="GO:0006935">
    <property type="term" value="P:chemotaxis"/>
    <property type="evidence" value="ECO:0007669"/>
    <property type="project" value="UniProtKB-UniRule"/>
</dbReference>
<dbReference type="CDD" id="cd16434">
    <property type="entry name" value="CheB-CheR_fusion"/>
    <property type="match status" value="1"/>
</dbReference>
<evidence type="ECO:0000256" key="3">
    <source>
        <dbReference type="ARBA" id="ARBA00022553"/>
    </source>
</evidence>
<protein>
    <submittedName>
        <fullName evidence="16">Chemotaxis protein methyltransferase CheR</fullName>
        <ecNumber evidence="16">2.1.1.80</ecNumber>
    </submittedName>
</protein>
<dbReference type="InterPro" id="IPR011006">
    <property type="entry name" value="CheY-like_superfamily"/>
</dbReference>
<dbReference type="Gene3D" id="1.10.287.130">
    <property type="match status" value="1"/>
</dbReference>
<keyword evidence="8" id="KW-0145">Chemotaxis</keyword>
<feature type="domain" description="CheR-type methyltransferase" evidence="15">
    <location>
        <begin position="216"/>
        <end position="480"/>
    </location>
</feature>
<dbReference type="InterPro" id="IPR003661">
    <property type="entry name" value="HisK_dim/P_dom"/>
</dbReference>
<dbReference type="InterPro" id="IPR035909">
    <property type="entry name" value="CheB_C"/>
</dbReference>
<feature type="active site" evidence="8">
    <location>
        <position position="43"/>
    </location>
</feature>
<feature type="domain" description="Response regulatory" evidence="12">
    <location>
        <begin position="1361"/>
        <end position="1476"/>
    </location>
</feature>
<feature type="domain" description="Histidine kinase" evidence="11">
    <location>
        <begin position="1117"/>
        <end position="1338"/>
    </location>
</feature>
<dbReference type="Gene3D" id="3.40.50.150">
    <property type="entry name" value="Vaccinia Virus protein VP39"/>
    <property type="match status" value="1"/>
</dbReference>
<dbReference type="InterPro" id="IPR000014">
    <property type="entry name" value="PAS"/>
</dbReference>
<keyword evidence="10" id="KW-0175">Coiled coil</keyword>
<dbReference type="InterPro" id="IPR036890">
    <property type="entry name" value="HATPase_C_sf"/>
</dbReference>
<evidence type="ECO:0000256" key="2">
    <source>
        <dbReference type="ARBA" id="ARBA00001541"/>
    </source>
</evidence>
<dbReference type="CDD" id="cd00082">
    <property type="entry name" value="HisKA"/>
    <property type="match status" value="1"/>
</dbReference>
<dbReference type="EMBL" id="BBNQ01000001">
    <property type="protein sequence ID" value="GAL60778.1"/>
    <property type="molecule type" value="Genomic_DNA"/>
</dbReference>
<evidence type="ECO:0000256" key="10">
    <source>
        <dbReference type="SAM" id="Coils"/>
    </source>
</evidence>
<dbReference type="PROSITE" id="PS50110">
    <property type="entry name" value="RESPONSE_REGULATORY"/>
    <property type="match status" value="1"/>
</dbReference>
<evidence type="ECO:0000313" key="17">
    <source>
        <dbReference type="Proteomes" id="UP000029644"/>
    </source>
</evidence>
<accession>A0A090V9E2</accession>
<evidence type="ECO:0000256" key="4">
    <source>
        <dbReference type="ARBA" id="ARBA00022603"/>
    </source>
</evidence>
<dbReference type="InterPro" id="IPR050903">
    <property type="entry name" value="Bact_Chemotaxis_MeTrfase"/>
</dbReference>
<dbReference type="GO" id="GO:0000155">
    <property type="term" value="F:phosphorelay sensor kinase activity"/>
    <property type="evidence" value="ECO:0007669"/>
    <property type="project" value="InterPro"/>
</dbReference>
<dbReference type="EC" id="2.1.1.80" evidence="16"/>
<dbReference type="Gene3D" id="3.30.565.10">
    <property type="entry name" value="Histidine kinase-like ATPase, C-terminal domain"/>
    <property type="match status" value="1"/>
</dbReference>
<dbReference type="Pfam" id="PF08447">
    <property type="entry name" value="PAS_3"/>
    <property type="match status" value="1"/>
</dbReference>
<dbReference type="InterPro" id="IPR001789">
    <property type="entry name" value="Sig_transdc_resp-reg_receiver"/>
</dbReference>
<evidence type="ECO:0000256" key="1">
    <source>
        <dbReference type="ARBA" id="ARBA00000085"/>
    </source>
</evidence>
<dbReference type="Pfam" id="PF00072">
    <property type="entry name" value="Response_reg"/>
    <property type="match status" value="1"/>
</dbReference>
<organism evidence="16 17">
    <name type="scientific">Algibacter lectus</name>
    <dbReference type="NCBI Taxonomy" id="221126"/>
    <lineage>
        <taxon>Bacteria</taxon>
        <taxon>Pseudomonadati</taxon>
        <taxon>Bacteroidota</taxon>
        <taxon>Flavobacteriia</taxon>
        <taxon>Flavobacteriales</taxon>
        <taxon>Flavobacteriaceae</taxon>
        <taxon>Algibacter</taxon>
    </lineage>
</organism>
<dbReference type="SUPFAM" id="SSF53335">
    <property type="entry name" value="S-adenosyl-L-methionine-dependent methyltransferases"/>
    <property type="match status" value="1"/>
</dbReference>
<dbReference type="Gene3D" id="2.10.70.100">
    <property type="match status" value="1"/>
</dbReference>
<dbReference type="InterPro" id="IPR005467">
    <property type="entry name" value="His_kinase_dom"/>
</dbReference>
<proteinExistence type="predicted"/>
<dbReference type="InterPro" id="IPR036097">
    <property type="entry name" value="HisK_dim/P_sf"/>
</dbReference>
<dbReference type="Gene3D" id="3.40.50.180">
    <property type="entry name" value="Methylesterase CheB, C-terminal domain"/>
    <property type="match status" value="1"/>
</dbReference>
<dbReference type="Pfam" id="PF02518">
    <property type="entry name" value="HATPase_c"/>
    <property type="match status" value="1"/>
</dbReference>
<feature type="active site" evidence="8">
    <location>
        <position position="135"/>
    </location>
</feature>
<evidence type="ECO:0000259" key="14">
    <source>
        <dbReference type="PROSITE" id="PS50122"/>
    </source>
</evidence>
<dbReference type="InterPro" id="IPR000673">
    <property type="entry name" value="Sig_transdc_resp-reg_Me-estase"/>
</dbReference>
<dbReference type="InterPro" id="IPR003594">
    <property type="entry name" value="HATPase_dom"/>
</dbReference>
<dbReference type="SUPFAM" id="SSF55785">
    <property type="entry name" value="PYP-like sensor domain (PAS domain)"/>
    <property type="match status" value="2"/>
</dbReference>
<dbReference type="FunFam" id="3.30.565.10:FF:000006">
    <property type="entry name" value="Sensor histidine kinase WalK"/>
    <property type="match status" value="1"/>
</dbReference>